<name>A0A8H3YH68_9TREE</name>
<proteinExistence type="predicted"/>
<evidence type="ECO:0000313" key="2">
    <source>
        <dbReference type="Proteomes" id="UP000620104"/>
    </source>
</evidence>
<gene>
    <name evidence="1" type="ORF">NliqN6_5931</name>
</gene>
<dbReference type="AlphaFoldDB" id="A0A8H3YH68"/>
<reference evidence="1" key="1">
    <citation type="submission" date="2020-07" db="EMBL/GenBank/DDBJ databases">
        <title>Draft Genome Sequence of a Deep-Sea Yeast, Naganishia (Cryptococcus) liquefaciens strain N6.</title>
        <authorList>
            <person name="Han Y.W."/>
            <person name="Kajitani R."/>
            <person name="Morimoto H."/>
            <person name="Parhat M."/>
            <person name="Tsubouchi H."/>
            <person name="Bakenova O."/>
            <person name="Ogata M."/>
            <person name="Argunhan B."/>
            <person name="Aoki R."/>
            <person name="Kajiwara S."/>
            <person name="Itoh T."/>
            <person name="Iwasaki H."/>
        </authorList>
    </citation>
    <scope>NUCLEOTIDE SEQUENCE</scope>
    <source>
        <strain evidence="1">N6</strain>
    </source>
</reference>
<evidence type="ECO:0000313" key="1">
    <source>
        <dbReference type="EMBL" id="GHJ89529.1"/>
    </source>
</evidence>
<accession>A0A8H3YH68</accession>
<sequence>MSTDIAPDLATLTNGVSIAIRQNFFLLSIWVKPQLESFFESTDGIEMIKHLGIVLKTDILGQPIGHPLPVGNPGYTTEVEFQRHIRGKSKKALKKTRIIIE</sequence>
<keyword evidence="2" id="KW-1185">Reference proteome</keyword>
<comment type="caution">
    <text evidence="1">The sequence shown here is derived from an EMBL/GenBank/DDBJ whole genome shotgun (WGS) entry which is preliminary data.</text>
</comment>
<dbReference type="EMBL" id="BLZA01000046">
    <property type="protein sequence ID" value="GHJ89529.1"/>
    <property type="molecule type" value="Genomic_DNA"/>
</dbReference>
<organism evidence="1 2">
    <name type="scientific">Naganishia liquefaciens</name>
    <dbReference type="NCBI Taxonomy" id="104408"/>
    <lineage>
        <taxon>Eukaryota</taxon>
        <taxon>Fungi</taxon>
        <taxon>Dikarya</taxon>
        <taxon>Basidiomycota</taxon>
        <taxon>Agaricomycotina</taxon>
        <taxon>Tremellomycetes</taxon>
        <taxon>Filobasidiales</taxon>
        <taxon>Filobasidiaceae</taxon>
        <taxon>Naganishia</taxon>
    </lineage>
</organism>
<dbReference type="OrthoDB" id="10401316at2759"/>
<protein>
    <submittedName>
        <fullName evidence="1">Uncharacterized protein</fullName>
    </submittedName>
</protein>
<dbReference type="Proteomes" id="UP000620104">
    <property type="component" value="Unassembled WGS sequence"/>
</dbReference>